<evidence type="ECO:0000313" key="3">
    <source>
        <dbReference type="Proteomes" id="UP000749559"/>
    </source>
</evidence>
<dbReference type="Proteomes" id="UP000749559">
    <property type="component" value="Unassembled WGS sequence"/>
</dbReference>
<evidence type="ECO:0000256" key="1">
    <source>
        <dbReference type="SAM" id="MobiDB-lite"/>
    </source>
</evidence>
<gene>
    <name evidence="2" type="ORF">OFUS_LOCUS10276</name>
</gene>
<sequence>MNLKIHCRFGLMSETVNIMAERGSQDDHMNNDMEDIHKEINGQQSIEDYEISSEENKIGFNENRNMENKEMVEPERCVSDLVITLVKNENSLPENSGNSGKPEIMEEENNEKAEENGLLENSSMVENSETENTGKLENLEADNNEKAEYSMLENSSMTENNKTDNSGKPENIEADNCKKEHGGAKNNENGGNGDLENDNVVEIYAENETIYNKKENDKQETNEKDFRENDIITNRNESTDGNCDELIADESIEADVRPTAVDNVEEDETAVVPMHHIALQKLDDIIGMKLQTTVFICILFA</sequence>
<feature type="compositionally biased region" description="Polar residues" evidence="1">
    <location>
        <begin position="122"/>
        <end position="131"/>
    </location>
</feature>
<feature type="region of interest" description="Disordered" evidence="1">
    <location>
        <begin position="88"/>
        <end position="197"/>
    </location>
</feature>
<organism evidence="2 3">
    <name type="scientific">Owenia fusiformis</name>
    <name type="common">Polychaete worm</name>
    <dbReference type="NCBI Taxonomy" id="6347"/>
    <lineage>
        <taxon>Eukaryota</taxon>
        <taxon>Metazoa</taxon>
        <taxon>Spiralia</taxon>
        <taxon>Lophotrochozoa</taxon>
        <taxon>Annelida</taxon>
        <taxon>Polychaeta</taxon>
        <taxon>Sedentaria</taxon>
        <taxon>Canalipalpata</taxon>
        <taxon>Sabellida</taxon>
        <taxon>Oweniida</taxon>
        <taxon>Oweniidae</taxon>
        <taxon>Owenia</taxon>
    </lineage>
</organism>
<proteinExistence type="predicted"/>
<comment type="caution">
    <text evidence="2">The sequence shown here is derived from an EMBL/GenBank/DDBJ whole genome shotgun (WGS) entry which is preliminary data.</text>
</comment>
<protein>
    <submittedName>
        <fullName evidence="2">Uncharacterized protein</fullName>
    </submittedName>
</protein>
<reference evidence="2" key="1">
    <citation type="submission" date="2022-03" db="EMBL/GenBank/DDBJ databases">
        <authorList>
            <person name="Martin C."/>
        </authorList>
    </citation>
    <scope>NUCLEOTIDE SEQUENCE</scope>
</reference>
<dbReference type="AlphaFoldDB" id="A0A8J1T6E7"/>
<accession>A0A8J1T6E7</accession>
<name>A0A8J1T6E7_OWEFU</name>
<feature type="compositionally biased region" description="Polar residues" evidence="1">
    <location>
        <begin position="88"/>
        <end position="99"/>
    </location>
</feature>
<evidence type="ECO:0000313" key="2">
    <source>
        <dbReference type="EMBL" id="CAH1784009.1"/>
    </source>
</evidence>
<dbReference type="EMBL" id="CAIIXF020000005">
    <property type="protein sequence ID" value="CAH1784009.1"/>
    <property type="molecule type" value="Genomic_DNA"/>
</dbReference>
<keyword evidence="3" id="KW-1185">Reference proteome</keyword>
<feature type="compositionally biased region" description="Basic and acidic residues" evidence="1">
    <location>
        <begin position="132"/>
        <end position="148"/>
    </location>
</feature>
<feature type="compositionally biased region" description="Basic and acidic residues" evidence="1">
    <location>
        <begin position="161"/>
        <end position="183"/>
    </location>
</feature>